<feature type="compositionally biased region" description="Low complexity" evidence="1">
    <location>
        <begin position="35"/>
        <end position="46"/>
    </location>
</feature>
<dbReference type="AlphaFoldDB" id="A0A1N7P7J6"/>
<gene>
    <name evidence="2" type="ORF">SAMN05421779_106124</name>
</gene>
<evidence type="ECO:0000313" key="3">
    <source>
        <dbReference type="Proteomes" id="UP000185678"/>
    </source>
</evidence>
<protein>
    <submittedName>
        <fullName evidence="2">Uncharacterized protein</fullName>
    </submittedName>
</protein>
<keyword evidence="3" id="KW-1185">Reference proteome</keyword>
<dbReference type="RefSeq" id="WP_076401441.1">
    <property type="nucleotide sequence ID" value="NZ_FTOA01000006.1"/>
</dbReference>
<evidence type="ECO:0000256" key="1">
    <source>
        <dbReference type="SAM" id="MobiDB-lite"/>
    </source>
</evidence>
<dbReference type="EMBL" id="FTOA01000006">
    <property type="protein sequence ID" value="SIT06553.1"/>
    <property type="molecule type" value="Genomic_DNA"/>
</dbReference>
<reference evidence="2 3" key="1">
    <citation type="submission" date="2017-01" db="EMBL/GenBank/DDBJ databases">
        <authorList>
            <person name="Mah S.A."/>
            <person name="Swanson W.J."/>
            <person name="Moy G.W."/>
            <person name="Vacquier V.D."/>
        </authorList>
    </citation>
    <scope>NUCLEOTIDE SEQUENCE [LARGE SCALE GENOMIC DNA]</scope>
    <source>
        <strain evidence="2 3">DSM 11589</strain>
    </source>
</reference>
<sequence>MTADPIDSPETLDESAGNKARPTITDRGQSRAAERAAAQAEALRANLARRKAQSRARKDDGGQG</sequence>
<organism evidence="2 3">
    <name type="scientific">Insolitispirillum peregrinum</name>
    <dbReference type="NCBI Taxonomy" id="80876"/>
    <lineage>
        <taxon>Bacteria</taxon>
        <taxon>Pseudomonadati</taxon>
        <taxon>Pseudomonadota</taxon>
        <taxon>Alphaproteobacteria</taxon>
        <taxon>Rhodospirillales</taxon>
        <taxon>Novispirillaceae</taxon>
        <taxon>Insolitispirillum</taxon>
    </lineage>
</organism>
<accession>A0A1N7P7J6</accession>
<dbReference type="Proteomes" id="UP000185678">
    <property type="component" value="Unassembled WGS sequence"/>
</dbReference>
<proteinExistence type="predicted"/>
<name>A0A1N7P7J6_9PROT</name>
<evidence type="ECO:0000313" key="2">
    <source>
        <dbReference type="EMBL" id="SIT06553.1"/>
    </source>
</evidence>
<feature type="region of interest" description="Disordered" evidence="1">
    <location>
        <begin position="1"/>
        <end position="64"/>
    </location>
</feature>